<feature type="transmembrane region" description="Helical" evidence="6">
    <location>
        <begin position="77"/>
        <end position="99"/>
    </location>
</feature>
<dbReference type="PANTHER" id="PTHR38459:SF1">
    <property type="entry name" value="PROPHAGE BACTOPRENOL-LINKED GLUCOSE TRANSLOCASE HOMOLOG"/>
    <property type="match status" value="1"/>
</dbReference>
<evidence type="ECO:0000256" key="5">
    <source>
        <dbReference type="ARBA" id="ARBA00023136"/>
    </source>
</evidence>
<feature type="domain" description="GtrA/DPMS transmembrane" evidence="7">
    <location>
        <begin position="13"/>
        <end position="130"/>
    </location>
</feature>
<sequence length="136" mass="14926">MAVSRLALKEFFRFGCVGGLGFVVNAGVTHAASQLANLYAAGLIGWFAAASCTWFFNRIWTFAHRAKRPLLRQFLDFLGANFMGFLVYYGTYSALIAGWPLAREHPVLAVAAGSIAGLAINFTLSRRFVFRGPVEK</sequence>
<protein>
    <submittedName>
        <fullName evidence="8">Flippase GtrA</fullName>
    </submittedName>
</protein>
<evidence type="ECO:0000256" key="6">
    <source>
        <dbReference type="SAM" id="Phobius"/>
    </source>
</evidence>
<comment type="subcellular location">
    <subcellularLocation>
        <location evidence="1">Membrane</location>
        <topology evidence="1">Multi-pass membrane protein</topology>
    </subcellularLocation>
</comment>
<comment type="similarity">
    <text evidence="2">Belongs to the GtrA family.</text>
</comment>
<keyword evidence="4 6" id="KW-1133">Transmembrane helix</keyword>
<dbReference type="InterPro" id="IPR007267">
    <property type="entry name" value="GtrA_DPMS_TM"/>
</dbReference>
<name>A0ABU0LSH4_9HYPH</name>
<dbReference type="PANTHER" id="PTHR38459">
    <property type="entry name" value="PROPHAGE BACTOPRENOL-LINKED GLUCOSE TRANSLOCASE HOMOLOG"/>
    <property type="match status" value="1"/>
</dbReference>
<evidence type="ECO:0000259" key="7">
    <source>
        <dbReference type="Pfam" id="PF04138"/>
    </source>
</evidence>
<evidence type="ECO:0000313" key="9">
    <source>
        <dbReference type="Proteomes" id="UP001235094"/>
    </source>
</evidence>
<dbReference type="InterPro" id="IPR051401">
    <property type="entry name" value="GtrA_CellWall_Glycosyl"/>
</dbReference>
<keyword evidence="3 6" id="KW-0812">Transmembrane</keyword>
<feature type="transmembrane region" description="Helical" evidence="6">
    <location>
        <begin position="38"/>
        <end position="56"/>
    </location>
</feature>
<feature type="transmembrane region" description="Helical" evidence="6">
    <location>
        <begin position="12"/>
        <end position="32"/>
    </location>
</feature>
<evidence type="ECO:0000256" key="3">
    <source>
        <dbReference type="ARBA" id="ARBA00022692"/>
    </source>
</evidence>
<evidence type="ECO:0000256" key="2">
    <source>
        <dbReference type="ARBA" id="ARBA00009399"/>
    </source>
</evidence>
<dbReference type="EMBL" id="JAUSVR010000007">
    <property type="protein sequence ID" value="MDQ0511638.1"/>
    <property type="molecule type" value="Genomic_DNA"/>
</dbReference>
<evidence type="ECO:0000256" key="4">
    <source>
        <dbReference type="ARBA" id="ARBA00022989"/>
    </source>
</evidence>
<comment type="caution">
    <text evidence="8">The sequence shown here is derived from an EMBL/GenBank/DDBJ whole genome shotgun (WGS) entry which is preliminary data.</text>
</comment>
<dbReference type="RefSeq" id="WP_306890331.1">
    <property type="nucleotide sequence ID" value="NZ_JAUSVR010000007.1"/>
</dbReference>
<dbReference type="Proteomes" id="UP001235094">
    <property type="component" value="Unassembled WGS sequence"/>
</dbReference>
<reference evidence="8 9" key="1">
    <citation type="submission" date="2023-07" db="EMBL/GenBank/DDBJ databases">
        <title>Genomic Encyclopedia of Type Strains, Phase IV (KMG-IV): sequencing the most valuable type-strain genomes for metagenomic binning, comparative biology and taxonomic classification.</title>
        <authorList>
            <person name="Goeker M."/>
        </authorList>
    </citation>
    <scope>NUCLEOTIDE SEQUENCE [LARGE SCALE GENOMIC DNA]</scope>
    <source>
        <strain evidence="8 9">DSM 15561</strain>
    </source>
</reference>
<proteinExistence type="inferred from homology"/>
<gene>
    <name evidence="8" type="ORF">QOZ99_002537</name>
</gene>
<feature type="transmembrane region" description="Helical" evidence="6">
    <location>
        <begin position="105"/>
        <end position="124"/>
    </location>
</feature>
<dbReference type="Pfam" id="PF04138">
    <property type="entry name" value="GtrA_DPMS_TM"/>
    <property type="match status" value="1"/>
</dbReference>
<evidence type="ECO:0000256" key="1">
    <source>
        <dbReference type="ARBA" id="ARBA00004141"/>
    </source>
</evidence>
<organism evidence="8 9">
    <name type="scientific">Ancylobacter amanitiformis</name>
    <dbReference type="NCBI Taxonomy" id="217069"/>
    <lineage>
        <taxon>Bacteria</taxon>
        <taxon>Pseudomonadati</taxon>
        <taxon>Pseudomonadota</taxon>
        <taxon>Alphaproteobacteria</taxon>
        <taxon>Hyphomicrobiales</taxon>
        <taxon>Xanthobacteraceae</taxon>
        <taxon>Ancylobacter</taxon>
    </lineage>
</organism>
<keyword evidence="5 6" id="KW-0472">Membrane</keyword>
<keyword evidence="9" id="KW-1185">Reference proteome</keyword>
<evidence type="ECO:0000313" key="8">
    <source>
        <dbReference type="EMBL" id="MDQ0511638.1"/>
    </source>
</evidence>
<accession>A0ABU0LSH4</accession>